<gene>
    <name evidence="1" type="ORF">SAMN05660461_1839</name>
</gene>
<keyword evidence="2" id="KW-1185">Reference proteome</keyword>
<proteinExistence type="predicted"/>
<dbReference type="STRING" id="393003.SAMN05660461_1839"/>
<sequence length="225" mass="26227">MNLMLIDESEIVPINSTTLPSKFVAAAVELDPNTRKAKHSGIVMKHDSTYKLFHFDGRLWFDDAPVNNWYFHKRLDFIKEEEIENFIAHCEIIKKESNPRYGFYYPGSHYDSTGQYFSKIPNTEFMTCVGLCLNTIKGFIEDDEYFRYTDWTIADNHMTMSFITDTIIGIRAANPTLSNVQIMEDIRRILPDEYFASTYLKTMPIRKHEIDVIIDAVRIALINKT</sequence>
<dbReference type="EMBL" id="FUZZ01000001">
    <property type="protein sequence ID" value="SKD00491.1"/>
    <property type="molecule type" value="Genomic_DNA"/>
</dbReference>
<evidence type="ECO:0000313" key="2">
    <source>
        <dbReference type="Proteomes" id="UP000190166"/>
    </source>
</evidence>
<protein>
    <submittedName>
        <fullName evidence="1">Uncharacterized protein</fullName>
    </submittedName>
</protein>
<reference evidence="1 2" key="1">
    <citation type="submission" date="2017-02" db="EMBL/GenBank/DDBJ databases">
        <authorList>
            <person name="Peterson S.W."/>
        </authorList>
    </citation>
    <scope>NUCLEOTIDE SEQUENCE [LARGE SCALE GENOMIC DNA]</scope>
    <source>
        <strain evidence="1 2">DSM 18108</strain>
    </source>
</reference>
<name>A0A1T5NJ59_9BACT</name>
<dbReference type="Proteomes" id="UP000190166">
    <property type="component" value="Unassembled WGS sequence"/>
</dbReference>
<organism evidence="1 2">
    <name type="scientific">Chitinophaga ginsengisegetis</name>
    <dbReference type="NCBI Taxonomy" id="393003"/>
    <lineage>
        <taxon>Bacteria</taxon>
        <taxon>Pseudomonadati</taxon>
        <taxon>Bacteroidota</taxon>
        <taxon>Chitinophagia</taxon>
        <taxon>Chitinophagales</taxon>
        <taxon>Chitinophagaceae</taxon>
        <taxon>Chitinophaga</taxon>
    </lineage>
</organism>
<dbReference type="RefSeq" id="WP_079469073.1">
    <property type="nucleotide sequence ID" value="NZ_FUZZ01000001.1"/>
</dbReference>
<accession>A0A1T5NJ59</accession>
<dbReference type="AlphaFoldDB" id="A0A1T5NJ59"/>
<evidence type="ECO:0000313" key="1">
    <source>
        <dbReference type="EMBL" id="SKD00491.1"/>
    </source>
</evidence>